<dbReference type="Proteomes" id="UP000294829">
    <property type="component" value="Unassembled WGS sequence"/>
</dbReference>
<dbReference type="SMART" id="SM00421">
    <property type="entry name" value="HTH_LUXR"/>
    <property type="match status" value="1"/>
</dbReference>
<dbReference type="InterPro" id="IPR036388">
    <property type="entry name" value="WH-like_DNA-bd_sf"/>
</dbReference>
<dbReference type="SUPFAM" id="SSF46894">
    <property type="entry name" value="C-terminal effector domain of the bipartite response regulators"/>
    <property type="match status" value="1"/>
</dbReference>
<organism evidence="6 7">
    <name type="scientific">Sapientia aquatica</name>
    <dbReference type="NCBI Taxonomy" id="1549640"/>
    <lineage>
        <taxon>Bacteria</taxon>
        <taxon>Pseudomonadati</taxon>
        <taxon>Pseudomonadota</taxon>
        <taxon>Betaproteobacteria</taxon>
        <taxon>Burkholderiales</taxon>
        <taxon>Oxalobacteraceae</taxon>
        <taxon>Sapientia</taxon>
    </lineage>
</organism>
<dbReference type="PANTHER" id="PTHR43214:SF17">
    <property type="entry name" value="TRANSCRIPTIONAL REGULATORY PROTEIN RCSB"/>
    <property type="match status" value="1"/>
</dbReference>
<evidence type="ECO:0000256" key="3">
    <source>
        <dbReference type="PROSITE-ProRule" id="PRU00169"/>
    </source>
</evidence>
<evidence type="ECO:0000256" key="2">
    <source>
        <dbReference type="ARBA" id="ARBA00023125"/>
    </source>
</evidence>
<protein>
    <submittedName>
        <fullName evidence="6">Response regulator transcription factor</fullName>
    </submittedName>
</protein>
<keyword evidence="2" id="KW-0238">DNA-binding</keyword>
<keyword evidence="1 3" id="KW-0597">Phosphoprotein</keyword>
<dbReference type="CDD" id="cd06170">
    <property type="entry name" value="LuxR_C_like"/>
    <property type="match status" value="1"/>
</dbReference>
<gene>
    <name evidence="6" type="ORF">E2I14_12515</name>
</gene>
<dbReference type="Gene3D" id="3.40.50.2300">
    <property type="match status" value="1"/>
</dbReference>
<evidence type="ECO:0000259" key="4">
    <source>
        <dbReference type="PROSITE" id="PS50043"/>
    </source>
</evidence>
<dbReference type="InterPro" id="IPR058245">
    <property type="entry name" value="NreC/VraR/RcsB-like_REC"/>
</dbReference>
<dbReference type="InterPro" id="IPR016032">
    <property type="entry name" value="Sig_transdc_resp-reg_C-effctor"/>
</dbReference>
<dbReference type="PRINTS" id="PR00038">
    <property type="entry name" value="HTHLUXR"/>
</dbReference>
<feature type="domain" description="HTH luxR-type" evidence="4">
    <location>
        <begin position="147"/>
        <end position="212"/>
    </location>
</feature>
<dbReference type="RefSeq" id="WP_133329014.1">
    <property type="nucleotide sequence ID" value="NZ_SMYL01000006.1"/>
</dbReference>
<dbReference type="Gene3D" id="1.10.10.10">
    <property type="entry name" value="Winged helix-like DNA-binding domain superfamily/Winged helix DNA-binding domain"/>
    <property type="match status" value="1"/>
</dbReference>
<dbReference type="SMART" id="SM00448">
    <property type="entry name" value="REC"/>
    <property type="match status" value="1"/>
</dbReference>
<dbReference type="GO" id="GO:0003677">
    <property type="term" value="F:DNA binding"/>
    <property type="evidence" value="ECO:0007669"/>
    <property type="project" value="UniProtKB-KW"/>
</dbReference>
<dbReference type="Pfam" id="PF00072">
    <property type="entry name" value="Response_reg"/>
    <property type="match status" value="1"/>
</dbReference>
<dbReference type="GO" id="GO:0006355">
    <property type="term" value="P:regulation of DNA-templated transcription"/>
    <property type="evidence" value="ECO:0007669"/>
    <property type="project" value="InterPro"/>
</dbReference>
<dbReference type="OrthoDB" id="9796655at2"/>
<feature type="modified residue" description="4-aspartylphosphate" evidence="3">
    <location>
        <position position="59"/>
    </location>
</feature>
<dbReference type="PROSITE" id="PS50043">
    <property type="entry name" value="HTH_LUXR_2"/>
    <property type="match status" value="1"/>
</dbReference>
<dbReference type="InterPro" id="IPR011006">
    <property type="entry name" value="CheY-like_superfamily"/>
</dbReference>
<evidence type="ECO:0000256" key="1">
    <source>
        <dbReference type="ARBA" id="ARBA00022553"/>
    </source>
</evidence>
<evidence type="ECO:0000313" key="6">
    <source>
        <dbReference type="EMBL" id="TDK65244.1"/>
    </source>
</evidence>
<dbReference type="AlphaFoldDB" id="A0A4R5W2E4"/>
<comment type="caution">
    <text evidence="6">The sequence shown here is derived from an EMBL/GenBank/DDBJ whole genome shotgun (WGS) entry which is preliminary data.</text>
</comment>
<dbReference type="InterPro" id="IPR000792">
    <property type="entry name" value="Tscrpt_reg_LuxR_C"/>
</dbReference>
<dbReference type="CDD" id="cd17535">
    <property type="entry name" value="REC_NarL-like"/>
    <property type="match status" value="1"/>
</dbReference>
<proteinExistence type="predicted"/>
<evidence type="ECO:0000259" key="5">
    <source>
        <dbReference type="PROSITE" id="PS50110"/>
    </source>
</evidence>
<accession>A0A4R5W2E4</accession>
<sequence>MNRINPINIAILDDHVIVRHGIELALATQKNFVVTGAYSSSQELLKGLLSKPAQILIVDYSLQAHDMDGINLLRMLAIKFPECKIIAMSSFDDATTIALIKNAGAHLFVSKAQPLDVLIGAIFQLAQTSGDFILDPNRFYVARNANMVPLSRLLTARENEVIRCVLEGMSVTQIAHKFFKSRKTISAQKMSAFSKLNVHSDQELVELFNKSKSDDLT</sequence>
<name>A0A4R5W2E4_9BURK</name>
<evidence type="ECO:0000313" key="7">
    <source>
        <dbReference type="Proteomes" id="UP000294829"/>
    </source>
</evidence>
<dbReference type="PROSITE" id="PS50110">
    <property type="entry name" value="RESPONSE_REGULATORY"/>
    <property type="match status" value="1"/>
</dbReference>
<dbReference type="Pfam" id="PF00196">
    <property type="entry name" value="GerE"/>
    <property type="match status" value="1"/>
</dbReference>
<dbReference type="SUPFAM" id="SSF52172">
    <property type="entry name" value="CheY-like"/>
    <property type="match status" value="1"/>
</dbReference>
<dbReference type="InterPro" id="IPR039420">
    <property type="entry name" value="WalR-like"/>
</dbReference>
<keyword evidence="7" id="KW-1185">Reference proteome</keyword>
<reference evidence="6 7" key="1">
    <citation type="submission" date="2019-03" db="EMBL/GenBank/DDBJ databases">
        <title>Sapientia aquatica gen. nov., sp. nov., isolated from a crater lake.</title>
        <authorList>
            <person name="Felfoldi T."/>
            <person name="Szabo A."/>
            <person name="Toth E."/>
            <person name="Schumann P."/>
            <person name="Keki Z."/>
            <person name="Marialigeti K."/>
            <person name="Mathe I."/>
        </authorList>
    </citation>
    <scope>NUCLEOTIDE SEQUENCE [LARGE SCALE GENOMIC DNA]</scope>
    <source>
        <strain evidence="6 7">SA-152</strain>
    </source>
</reference>
<dbReference type="PANTHER" id="PTHR43214">
    <property type="entry name" value="TWO-COMPONENT RESPONSE REGULATOR"/>
    <property type="match status" value="1"/>
</dbReference>
<feature type="domain" description="Response regulatory" evidence="5">
    <location>
        <begin position="8"/>
        <end position="126"/>
    </location>
</feature>
<dbReference type="InterPro" id="IPR001789">
    <property type="entry name" value="Sig_transdc_resp-reg_receiver"/>
</dbReference>
<dbReference type="GO" id="GO:0000160">
    <property type="term" value="P:phosphorelay signal transduction system"/>
    <property type="evidence" value="ECO:0007669"/>
    <property type="project" value="InterPro"/>
</dbReference>
<dbReference type="EMBL" id="SMYL01000006">
    <property type="protein sequence ID" value="TDK65244.1"/>
    <property type="molecule type" value="Genomic_DNA"/>
</dbReference>